<evidence type="ECO:0000313" key="8">
    <source>
        <dbReference type="Proteomes" id="UP000255024"/>
    </source>
</evidence>
<name>A0A378U2E0_MYROD</name>
<reference evidence="7 8" key="1">
    <citation type="submission" date="2018-06" db="EMBL/GenBank/DDBJ databases">
        <authorList>
            <consortium name="Pathogen Informatics"/>
            <person name="Doyle S."/>
        </authorList>
    </citation>
    <scope>NUCLEOTIDE SEQUENCE [LARGE SCALE GENOMIC DNA]</scope>
    <source>
        <strain evidence="7 8">NCTC11179</strain>
    </source>
</reference>
<evidence type="ECO:0000256" key="4">
    <source>
        <dbReference type="ARBA" id="ARBA00023136"/>
    </source>
</evidence>
<evidence type="ECO:0000256" key="2">
    <source>
        <dbReference type="ARBA" id="ARBA00022692"/>
    </source>
</evidence>
<gene>
    <name evidence="7" type="ORF">NCTC11179_02321</name>
</gene>
<dbReference type="AlphaFoldDB" id="A0A378U2E0"/>
<dbReference type="GO" id="GO:0016491">
    <property type="term" value="F:oxidoreductase activity"/>
    <property type="evidence" value="ECO:0007669"/>
    <property type="project" value="InterPro"/>
</dbReference>
<feature type="transmembrane region" description="Helical" evidence="5">
    <location>
        <begin position="12"/>
        <end position="37"/>
    </location>
</feature>
<organism evidence="7 8">
    <name type="scientific">Myroides odoratus</name>
    <name type="common">Flavobacterium odoratum</name>
    <dbReference type="NCBI Taxonomy" id="256"/>
    <lineage>
        <taxon>Bacteria</taxon>
        <taxon>Pseudomonadati</taxon>
        <taxon>Bacteroidota</taxon>
        <taxon>Flavobacteriia</taxon>
        <taxon>Flavobacteriales</taxon>
        <taxon>Flavobacteriaceae</taxon>
        <taxon>Myroides</taxon>
    </lineage>
</organism>
<keyword evidence="8" id="KW-1185">Reference proteome</keyword>
<dbReference type="Pfam" id="PF04116">
    <property type="entry name" value="FA_hydroxylase"/>
    <property type="match status" value="1"/>
</dbReference>
<dbReference type="PANTHER" id="PTHR11863">
    <property type="entry name" value="STEROL DESATURASE"/>
    <property type="match status" value="1"/>
</dbReference>
<feature type="domain" description="Fatty acid hydroxylase" evidence="6">
    <location>
        <begin position="101"/>
        <end position="232"/>
    </location>
</feature>
<dbReference type="GO" id="GO:0016020">
    <property type="term" value="C:membrane"/>
    <property type="evidence" value="ECO:0007669"/>
    <property type="project" value="UniProtKB-SubCell"/>
</dbReference>
<feature type="transmembrane region" description="Helical" evidence="5">
    <location>
        <begin position="135"/>
        <end position="162"/>
    </location>
</feature>
<sequence length="244" mass="28348">MNPMEMILTQDYRSIVGFAFLLNLALMLGSILFYLFWHALKKSHTEVNAYQPIVSSDVWAVVTTLICNIVVFVLGAFLWREGYLSVDFNKESVGTIFLQLLILILVVDFWMYVFHKLAHSKFLYRFIHEKHHEHVGVNALSLFVLSPLEATGFGVMLLAILLCYPFHYLSVGLYFFINVVWGTIGHFNRVQTVARKGWMTWLGTASFHNMHHIEPQRNFGFYTTVWDRLFQTHRATTYKGNNKA</sequence>
<evidence type="ECO:0000259" key="6">
    <source>
        <dbReference type="Pfam" id="PF04116"/>
    </source>
</evidence>
<dbReference type="GO" id="GO:0008610">
    <property type="term" value="P:lipid biosynthetic process"/>
    <property type="evidence" value="ECO:0007669"/>
    <property type="project" value="InterPro"/>
</dbReference>
<keyword evidence="4 5" id="KW-0472">Membrane</keyword>
<feature type="transmembrane region" description="Helical" evidence="5">
    <location>
        <begin position="58"/>
        <end position="80"/>
    </location>
</feature>
<feature type="transmembrane region" description="Helical" evidence="5">
    <location>
        <begin position="168"/>
        <end position="187"/>
    </location>
</feature>
<dbReference type="InterPro" id="IPR050307">
    <property type="entry name" value="Sterol_Desaturase_Related"/>
</dbReference>
<dbReference type="EMBL" id="UGQL01000002">
    <property type="protein sequence ID" value="STZ68844.1"/>
    <property type="molecule type" value="Genomic_DNA"/>
</dbReference>
<dbReference type="GO" id="GO:0005506">
    <property type="term" value="F:iron ion binding"/>
    <property type="evidence" value="ECO:0007669"/>
    <property type="project" value="InterPro"/>
</dbReference>
<dbReference type="InterPro" id="IPR006694">
    <property type="entry name" value="Fatty_acid_hydroxylase"/>
</dbReference>
<evidence type="ECO:0000313" key="7">
    <source>
        <dbReference type="EMBL" id="STZ68844.1"/>
    </source>
</evidence>
<accession>A0A378U2E0</accession>
<keyword evidence="3 5" id="KW-1133">Transmembrane helix</keyword>
<keyword evidence="2 5" id="KW-0812">Transmembrane</keyword>
<proteinExistence type="predicted"/>
<protein>
    <submittedName>
        <fullName evidence="7">Fatty acid hydroxylase superfamily</fullName>
    </submittedName>
</protein>
<dbReference type="RefSeq" id="WP_115091720.1">
    <property type="nucleotide sequence ID" value="NZ_CP068107.1"/>
</dbReference>
<evidence type="ECO:0000256" key="5">
    <source>
        <dbReference type="SAM" id="Phobius"/>
    </source>
</evidence>
<evidence type="ECO:0000256" key="3">
    <source>
        <dbReference type="ARBA" id="ARBA00022989"/>
    </source>
</evidence>
<dbReference type="Proteomes" id="UP000255024">
    <property type="component" value="Unassembled WGS sequence"/>
</dbReference>
<feature type="transmembrane region" description="Helical" evidence="5">
    <location>
        <begin position="92"/>
        <end position="114"/>
    </location>
</feature>
<evidence type="ECO:0000256" key="1">
    <source>
        <dbReference type="ARBA" id="ARBA00004370"/>
    </source>
</evidence>
<comment type="subcellular location">
    <subcellularLocation>
        <location evidence="1">Membrane</location>
    </subcellularLocation>
</comment>